<dbReference type="SUPFAM" id="SSF82861">
    <property type="entry name" value="Mechanosensitive channel protein MscS (YggB), transmembrane region"/>
    <property type="match status" value="1"/>
</dbReference>
<evidence type="ECO:0000313" key="14">
    <source>
        <dbReference type="Proteomes" id="UP000030652"/>
    </source>
</evidence>
<feature type="domain" description="Mechanosensitive ion channel MscS" evidence="9">
    <location>
        <begin position="970"/>
        <end position="1035"/>
    </location>
</feature>
<feature type="transmembrane region" description="Helical" evidence="8">
    <location>
        <begin position="954"/>
        <end position="982"/>
    </location>
</feature>
<comment type="caution">
    <text evidence="13">The sequence shown here is derived from an EMBL/GenBank/DDBJ whole genome shotgun (WGS) entry which is preliminary data.</text>
</comment>
<evidence type="ECO:0000256" key="4">
    <source>
        <dbReference type="ARBA" id="ARBA00022692"/>
    </source>
</evidence>
<feature type="transmembrane region" description="Helical" evidence="8">
    <location>
        <begin position="724"/>
        <end position="748"/>
    </location>
</feature>
<evidence type="ECO:0000256" key="3">
    <source>
        <dbReference type="ARBA" id="ARBA00022475"/>
    </source>
</evidence>
<comment type="subcellular location">
    <subcellularLocation>
        <location evidence="1">Cell membrane</location>
        <topology evidence="1">Multi-pass membrane protein</topology>
    </subcellularLocation>
</comment>
<dbReference type="SUPFAM" id="SSF50182">
    <property type="entry name" value="Sm-like ribonucleoproteins"/>
    <property type="match status" value="1"/>
</dbReference>
<evidence type="ECO:0000256" key="7">
    <source>
        <dbReference type="SAM" id="Coils"/>
    </source>
</evidence>
<reference evidence="13 14" key="1">
    <citation type="submission" date="2014-10" db="EMBL/GenBank/DDBJ databases">
        <title>Draft genome of anammox bacterium scalindua brodae, obtained using differential coverage binning of sequence data from two enrichment reactors.</title>
        <authorList>
            <person name="Speth D.R."/>
            <person name="Russ L."/>
            <person name="Kartal B."/>
            <person name="Op den Camp H.J."/>
            <person name="Dutilh B.E."/>
            <person name="Jetten M.S."/>
        </authorList>
    </citation>
    <scope>NUCLEOTIDE SEQUENCE [LARGE SCALE GENOMIC DNA]</scope>
    <source>
        <strain evidence="13">RU1</strain>
    </source>
</reference>
<evidence type="ECO:0000259" key="10">
    <source>
        <dbReference type="Pfam" id="PF12794"/>
    </source>
</evidence>
<dbReference type="eggNOG" id="COG1196">
    <property type="taxonomic scope" value="Bacteria"/>
</dbReference>
<feature type="domain" description="Mechanosensitive ion channel MscS C-terminal" evidence="12">
    <location>
        <begin position="1044"/>
        <end position="1126"/>
    </location>
</feature>
<dbReference type="eggNOG" id="COG3264">
    <property type="taxonomic scope" value="Bacteria"/>
</dbReference>
<dbReference type="Gene3D" id="3.30.70.100">
    <property type="match status" value="1"/>
</dbReference>
<dbReference type="GO" id="GO:0005886">
    <property type="term" value="C:plasma membrane"/>
    <property type="evidence" value="ECO:0007669"/>
    <property type="project" value="UniProtKB-SubCell"/>
</dbReference>
<keyword evidence="5 8" id="KW-1133">Transmembrane helix</keyword>
<feature type="domain" description="Mechanosensitive ion channel inner membrane" evidence="10">
    <location>
        <begin position="526"/>
        <end position="866"/>
    </location>
</feature>
<feature type="transmembrane region" description="Helical" evidence="8">
    <location>
        <begin position="602"/>
        <end position="626"/>
    </location>
</feature>
<dbReference type="InterPro" id="IPR049278">
    <property type="entry name" value="MS_channel_C"/>
</dbReference>
<dbReference type="InterPro" id="IPR006685">
    <property type="entry name" value="MscS_channel_2nd"/>
</dbReference>
<dbReference type="AlphaFoldDB" id="A0A0B0ECJ9"/>
<dbReference type="PANTHER" id="PTHR30347:SF1">
    <property type="entry name" value="MECHANOSENSITIVE CHANNEL MSCK"/>
    <property type="match status" value="1"/>
</dbReference>
<evidence type="ECO:0000313" key="13">
    <source>
        <dbReference type="EMBL" id="KHE90947.1"/>
    </source>
</evidence>
<evidence type="ECO:0000259" key="12">
    <source>
        <dbReference type="Pfam" id="PF21082"/>
    </source>
</evidence>
<protein>
    <recommendedName>
        <fullName evidence="15">Mechanosensitive ion channel</fullName>
    </recommendedName>
</protein>
<evidence type="ECO:0000256" key="2">
    <source>
        <dbReference type="ARBA" id="ARBA00008017"/>
    </source>
</evidence>
<dbReference type="InterPro" id="IPR010920">
    <property type="entry name" value="LSM_dom_sf"/>
</dbReference>
<keyword evidence="7" id="KW-0175">Coiled coil</keyword>
<dbReference type="InterPro" id="IPR052702">
    <property type="entry name" value="MscS-like_channel"/>
</dbReference>
<dbReference type="Proteomes" id="UP000030652">
    <property type="component" value="Unassembled WGS sequence"/>
</dbReference>
<feature type="transmembrane region" description="Helical" evidence="8">
    <location>
        <begin position="679"/>
        <end position="696"/>
    </location>
</feature>
<evidence type="ECO:0000259" key="9">
    <source>
        <dbReference type="Pfam" id="PF00924"/>
    </source>
</evidence>
<feature type="transmembrane region" description="Helical" evidence="8">
    <location>
        <begin position="837"/>
        <end position="857"/>
    </location>
</feature>
<dbReference type="PATRIC" id="fig|237368.3.peg.3511"/>
<dbReference type="EMBL" id="JRYO01000225">
    <property type="protein sequence ID" value="KHE90947.1"/>
    <property type="molecule type" value="Genomic_DNA"/>
</dbReference>
<dbReference type="InterPro" id="IPR023408">
    <property type="entry name" value="MscS_beta-dom_sf"/>
</dbReference>
<dbReference type="Pfam" id="PF00924">
    <property type="entry name" value="MS_channel_2nd"/>
    <property type="match status" value="1"/>
</dbReference>
<evidence type="ECO:0000256" key="1">
    <source>
        <dbReference type="ARBA" id="ARBA00004651"/>
    </source>
</evidence>
<feature type="transmembrane region" description="Helical" evidence="8">
    <location>
        <begin position="877"/>
        <end position="900"/>
    </location>
</feature>
<dbReference type="InterPro" id="IPR024393">
    <property type="entry name" value="MscS_porin"/>
</dbReference>
<evidence type="ECO:0008006" key="15">
    <source>
        <dbReference type="Google" id="ProtNLM"/>
    </source>
</evidence>
<dbReference type="Gene3D" id="1.10.287.1260">
    <property type="match status" value="1"/>
</dbReference>
<dbReference type="Pfam" id="PF12794">
    <property type="entry name" value="MscS_TM"/>
    <property type="match status" value="1"/>
</dbReference>
<dbReference type="Pfam" id="PF12795">
    <property type="entry name" value="MscS_porin"/>
    <property type="match status" value="1"/>
</dbReference>
<feature type="transmembrane region" description="Helical" evidence="8">
    <location>
        <begin position="760"/>
        <end position="778"/>
    </location>
</feature>
<gene>
    <name evidence="13" type="ORF">SCABRO_03248</name>
</gene>
<feature type="coiled-coil region" evidence="7">
    <location>
        <begin position="211"/>
        <end position="238"/>
    </location>
</feature>
<comment type="similarity">
    <text evidence="2">Belongs to the MscS (TC 1.A.23) family.</text>
</comment>
<dbReference type="SUPFAM" id="SSF82689">
    <property type="entry name" value="Mechanosensitive channel protein MscS (YggB), C-terminal domain"/>
    <property type="match status" value="1"/>
</dbReference>
<accession>A0A0B0ECJ9</accession>
<keyword evidence="3" id="KW-1003">Cell membrane</keyword>
<keyword evidence="6 8" id="KW-0472">Membrane</keyword>
<dbReference type="InterPro" id="IPR011014">
    <property type="entry name" value="MscS_channel_TM-2"/>
</dbReference>
<feature type="transmembrane region" description="Helical" evidence="8">
    <location>
        <begin position="516"/>
        <end position="540"/>
    </location>
</feature>
<feature type="coiled-coil region" evidence="7">
    <location>
        <begin position="138"/>
        <end position="172"/>
    </location>
</feature>
<feature type="domain" description="Mechanosensitive ion channel MscS porin" evidence="11">
    <location>
        <begin position="60"/>
        <end position="297"/>
    </location>
</feature>
<sequence length="1153" mass="131072">MKIMYRQNILAVFILVWSLGSVDLSAQQVSISPDPVGIASTYTTEVLNIHKVKTLITETEGKTKLDETLRTKLLEQYRAALYQLALSQRYKNEAENLKRYIEITPEETRKIREQLQEAQKSDIQNKPLPADIAEYATSKELDLRLAKEQADLTALRNKLSGIEGKIQQLKLRPDNVQSELVEAKQRLDEYTQAIKAGLLNAENPMESNARIILLQARQNSALQEINKLEQELLSHEVKREFLLVTRDIFNIKVSHTERLIKAIGGMVNQFREKEVKQASLAAEAAKHEAIGKHPAVKELAGENAEYTTELTNVAQYISKITPQRTSLSDHLKQLKLDYENAKKQIEIAGNVDEALVQIMLDQRRRLPDLNSKRKINEEIRKKIIATRLRRFRLDEQIKPMSNIPQEVARTMSEKVQKPVPVANEKDIENEITVLLTKKSELLNNLDTSYGTLLKSLGEFHSELKQYIKNVQVYASFMDERLMWVPSSPPFSKLTWHKLISSFNWLFSPYNWKDLSIASLSIFTNTPVLSGITLLVTLWLFSIRIKLKKKLEVISSDIGRISADHFKHTLLALLITILSAIPFPFVLGFISWQLLNTEGSVEFVKACGFGLLFTSWFMLSFQFFRAVCYKKGLGETHFKWKKTTLKILRNNLFWLLVIVSIASFFTTLTEHQSNNNFRDSLGRLGFITGMASFAVFIKRVIHPKKGIFESLISENPNGWLSRMTWLWYSAAVLLPVSLAGLAAFGYYYVAYQLGLKLLQTLWILFGAVIVYYLGIRWFYIRERKLALEQALERRKVAAAKLAALKEAAPAETALPQFEEPQVDISAVKEQTRNLLRSFIGVTVFIGIWIIWATVLPALNVLYKINLWSHTVVIDGNPTLQWVTLFHLMLCLVVGIITAVVAKNLPGVLEIAILQNLPIQTGSRYAITSISQYILVTIGLITITKILGVNWSQFGWLFAALSVGIGFGLQEIVANFVCGIVLFIERPIRVGDIVTVSDVSGTVTKIQIRATTITNWDRQEFVVPNKEFITGRILNWTLSNSTNRFTVDVGIAYGSDVERARELLLQIASEHPEVMKDPAPFALFQKFNDSTLHMALRCYLPNLDKRLATIHEIQTAIHSRFKEAGIEIAFPQRDIHVRSSDNSAKEPEDQLFRDK</sequence>
<feature type="coiled-coil region" evidence="7">
    <location>
        <begin position="324"/>
        <end position="351"/>
    </location>
</feature>
<dbReference type="Pfam" id="PF21082">
    <property type="entry name" value="MS_channel_3rd"/>
    <property type="match status" value="1"/>
</dbReference>
<dbReference type="GO" id="GO:0008381">
    <property type="term" value="F:mechanosensitive monoatomic ion channel activity"/>
    <property type="evidence" value="ECO:0007669"/>
    <property type="project" value="UniProtKB-ARBA"/>
</dbReference>
<evidence type="ECO:0000259" key="11">
    <source>
        <dbReference type="Pfam" id="PF12795"/>
    </source>
</evidence>
<evidence type="ECO:0000256" key="6">
    <source>
        <dbReference type="ARBA" id="ARBA00023136"/>
    </source>
</evidence>
<feature type="transmembrane region" description="Helical" evidence="8">
    <location>
        <begin position="921"/>
        <end position="942"/>
    </location>
</feature>
<dbReference type="PANTHER" id="PTHR30347">
    <property type="entry name" value="POTASSIUM CHANNEL RELATED"/>
    <property type="match status" value="1"/>
</dbReference>
<name>A0A0B0ECJ9_9BACT</name>
<proteinExistence type="inferred from homology"/>
<dbReference type="Gene3D" id="2.30.30.60">
    <property type="match status" value="1"/>
</dbReference>
<dbReference type="InterPro" id="IPR025692">
    <property type="entry name" value="MscS_IM_dom1"/>
</dbReference>
<feature type="transmembrane region" description="Helical" evidence="8">
    <location>
        <begin position="569"/>
        <end position="590"/>
    </location>
</feature>
<organism evidence="13 14">
    <name type="scientific">Candidatus Scalindua brodae</name>
    <dbReference type="NCBI Taxonomy" id="237368"/>
    <lineage>
        <taxon>Bacteria</taxon>
        <taxon>Pseudomonadati</taxon>
        <taxon>Planctomycetota</taxon>
        <taxon>Candidatus Brocadiia</taxon>
        <taxon>Candidatus Brocadiales</taxon>
        <taxon>Candidatus Scalinduaceae</taxon>
        <taxon>Candidatus Scalindua</taxon>
    </lineage>
</organism>
<feature type="transmembrane region" description="Helical" evidence="8">
    <location>
        <begin position="647"/>
        <end position="667"/>
    </location>
</feature>
<evidence type="ECO:0000256" key="8">
    <source>
        <dbReference type="SAM" id="Phobius"/>
    </source>
</evidence>
<keyword evidence="4 8" id="KW-0812">Transmembrane</keyword>
<evidence type="ECO:0000256" key="5">
    <source>
        <dbReference type="ARBA" id="ARBA00022989"/>
    </source>
</evidence>
<dbReference type="InterPro" id="IPR011066">
    <property type="entry name" value="MscS_channel_C_sf"/>
</dbReference>